<reference evidence="2 3" key="1">
    <citation type="submission" date="2014-09" db="EMBL/GenBank/DDBJ databases">
        <authorList>
            <person name="Hornung B.V."/>
        </authorList>
    </citation>
    <scope>NUCLEOTIDE SEQUENCE [LARGE SCALE GENOMIC DNA]</scope>
    <source>
        <strain evidence="2 3">FRIFI</strain>
    </source>
</reference>
<evidence type="ECO:0000256" key="1">
    <source>
        <dbReference type="ARBA" id="ARBA00022679"/>
    </source>
</evidence>
<dbReference type="KEGG" id="rhom:FRIFI_0342"/>
<keyword evidence="3" id="KW-1185">Reference proteome</keyword>
<evidence type="ECO:0000313" key="3">
    <source>
        <dbReference type="Proteomes" id="UP000245695"/>
    </source>
</evidence>
<accession>A0A2P2BNC2</accession>
<dbReference type="SUPFAM" id="SSF52794">
    <property type="entry name" value="PTS system IIB component-like"/>
    <property type="match status" value="1"/>
</dbReference>
<sequence>MKNIVVICENLQSAEAIKLAGKELGINVVCEIQENCKIQNEISEAEIRKACAVLFVISFEVEDIEKIERFIDCEYYEVEPKYVINDAKSVIKEIMEEIN</sequence>
<dbReference type="AlphaFoldDB" id="A0A2P2BNC2"/>
<keyword evidence="1" id="KW-0808">Transferase</keyword>
<dbReference type="Gene3D" id="3.40.50.2300">
    <property type="match status" value="1"/>
</dbReference>
<name>A0A2P2BNC2_9FIRM</name>
<proteinExistence type="predicted"/>
<dbReference type="RefSeq" id="WP_166504834.1">
    <property type="nucleotide sequence ID" value="NZ_JAKNTL010000003.1"/>
</dbReference>
<dbReference type="InterPro" id="IPR036095">
    <property type="entry name" value="PTS_EIIB-like_sf"/>
</dbReference>
<dbReference type="EMBL" id="LN650648">
    <property type="protein sequence ID" value="CEI71890.1"/>
    <property type="molecule type" value="Genomic_DNA"/>
</dbReference>
<protein>
    <submittedName>
        <fullName evidence="2">PTS EIIA type-2 domain</fullName>
    </submittedName>
</protein>
<evidence type="ECO:0000313" key="2">
    <source>
        <dbReference type="EMBL" id="CEI71890.1"/>
    </source>
</evidence>
<organism evidence="2 3">
    <name type="scientific">Romboutsia hominis</name>
    <dbReference type="NCBI Taxonomy" id="1507512"/>
    <lineage>
        <taxon>Bacteria</taxon>
        <taxon>Bacillati</taxon>
        <taxon>Bacillota</taxon>
        <taxon>Clostridia</taxon>
        <taxon>Peptostreptococcales</taxon>
        <taxon>Peptostreptococcaceae</taxon>
        <taxon>Romboutsia</taxon>
    </lineage>
</organism>
<dbReference type="GO" id="GO:0008982">
    <property type="term" value="F:protein-N(PI)-phosphohistidine-sugar phosphotransferase activity"/>
    <property type="evidence" value="ECO:0007669"/>
    <property type="project" value="InterPro"/>
</dbReference>
<dbReference type="Proteomes" id="UP000245695">
    <property type="component" value="Chromosome 1"/>
</dbReference>
<dbReference type="GO" id="GO:0009401">
    <property type="term" value="P:phosphoenolpyruvate-dependent sugar phosphotransferase system"/>
    <property type="evidence" value="ECO:0007669"/>
    <property type="project" value="InterPro"/>
</dbReference>
<gene>
    <name evidence="2" type="ORF">FRIFI_0342</name>
</gene>